<evidence type="ECO:0000256" key="1">
    <source>
        <dbReference type="ARBA" id="ARBA00004651"/>
    </source>
</evidence>
<feature type="transmembrane region" description="Helical" evidence="8">
    <location>
        <begin position="30"/>
        <end position="53"/>
    </location>
</feature>
<feature type="compositionally biased region" description="Gly residues" evidence="7">
    <location>
        <begin position="200"/>
        <end position="220"/>
    </location>
</feature>
<accession>A0ABU2RAN1</accession>
<gene>
    <name evidence="9" type="ORF">RM698_30585</name>
</gene>
<keyword evidence="4 8" id="KW-0812">Transmembrane</keyword>
<evidence type="ECO:0000313" key="10">
    <source>
        <dbReference type="Proteomes" id="UP001183610"/>
    </source>
</evidence>
<proteinExistence type="inferred from homology"/>
<dbReference type="Pfam" id="PF00420">
    <property type="entry name" value="Oxidored_q2"/>
    <property type="match status" value="1"/>
</dbReference>
<keyword evidence="3" id="KW-1003">Cell membrane</keyword>
<evidence type="ECO:0000256" key="8">
    <source>
        <dbReference type="SAM" id="Phobius"/>
    </source>
</evidence>
<comment type="similarity">
    <text evidence="2">Belongs to the CPA3 antiporters (TC 2.A.63) subunit C family.</text>
</comment>
<dbReference type="PANTHER" id="PTHR34583:SF2">
    <property type="entry name" value="ANTIPORTER SUBUNIT MNHC2-RELATED"/>
    <property type="match status" value="1"/>
</dbReference>
<reference evidence="10" key="1">
    <citation type="submission" date="2023-07" db="EMBL/GenBank/DDBJ databases">
        <title>30 novel species of actinomycetes from the DSMZ collection.</title>
        <authorList>
            <person name="Nouioui I."/>
        </authorList>
    </citation>
    <scope>NUCLEOTIDE SEQUENCE [LARGE SCALE GENOMIC DNA]</scope>
    <source>
        <strain evidence="10">DSM 41979</strain>
    </source>
</reference>
<evidence type="ECO:0000256" key="5">
    <source>
        <dbReference type="ARBA" id="ARBA00022989"/>
    </source>
</evidence>
<feature type="region of interest" description="Disordered" evidence="7">
    <location>
        <begin position="183"/>
        <end position="268"/>
    </location>
</feature>
<dbReference type="RefSeq" id="WP_010265528.1">
    <property type="nucleotide sequence ID" value="NZ_JAVRET010000131.1"/>
</dbReference>
<evidence type="ECO:0000313" key="9">
    <source>
        <dbReference type="EMBL" id="MDT0413373.1"/>
    </source>
</evidence>
<keyword evidence="6 8" id="KW-0472">Membrane</keyword>
<dbReference type="Gene3D" id="1.10.287.3510">
    <property type="match status" value="1"/>
</dbReference>
<dbReference type="InterPro" id="IPR050601">
    <property type="entry name" value="CPA3_antiporter_subunitC"/>
</dbReference>
<keyword evidence="5 8" id="KW-1133">Transmembrane helix</keyword>
<dbReference type="EMBL" id="JAVRET010000131">
    <property type="protein sequence ID" value="MDT0413373.1"/>
    <property type="molecule type" value="Genomic_DNA"/>
</dbReference>
<dbReference type="PANTHER" id="PTHR34583">
    <property type="entry name" value="ANTIPORTER SUBUNIT MNHC2-RELATED"/>
    <property type="match status" value="1"/>
</dbReference>
<evidence type="ECO:0000256" key="6">
    <source>
        <dbReference type="ARBA" id="ARBA00023136"/>
    </source>
</evidence>
<evidence type="ECO:0000256" key="7">
    <source>
        <dbReference type="SAM" id="MobiDB-lite"/>
    </source>
</evidence>
<comment type="caution">
    <text evidence="9">The sequence shown here is derived from an EMBL/GenBank/DDBJ whole genome shotgun (WGS) entry which is preliminary data.</text>
</comment>
<protein>
    <submittedName>
        <fullName evidence="9">Na(+)/H(+) antiporter subunit C</fullName>
    </submittedName>
</protein>
<keyword evidence="10" id="KW-1185">Reference proteome</keyword>
<dbReference type="InterPro" id="IPR039428">
    <property type="entry name" value="NUOK/Mnh_C1-like"/>
</dbReference>
<dbReference type="Proteomes" id="UP001183610">
    <property type="component" value="Unassembled WGS sequence"/>
</dbReference>
<evidence type="ECO:0000256" key="3">
    <source>
        <dbReference type="ARBA" id="ARBA00022475"/>
    </source>
</evidence>
<dbReference type="NCBIfam" id="NF005929">
    <property type="entry name" value="PRK07946.1"/>
    <property type="match status" value="1"/>
</dbReference>
<name>A0ABU2RAN1_9ACTN</name>
<feature type="transmembrane region" description="Helical" evidence="8">
    <location>
        <begin position="74"/>
        <end position="95"/>
    </location>
</feature>
<comment type="subcellular location">
    <subcellularLocation>
        <location evidence="1">Cell membrane</location>
        <topology evidence="1">Multi-pass membrane protein</topology>
    </subcellularLocation>
</comment>
<evidence type="ECO:0000256" key="4">
    <source>
        <dbReference type="ARBA" id="ARBA00022692"/>
    </source>
</evidence>
<organism evidence="9 10">
    <name type="scientific">Streptomyces evansiae</name>
    <dbReference type="NCBI Taxonomy" id="3075535"/>
    <lineage>
        <taxon>Bacteria</taxon>
        <taxon>Bacillati</taxon>
        <taxon>Actinomycetota</taxon>
        <taxon>Actinomycetes</taxon>
        <taxon>Kitasatosporales</taxon>
        <taxon>Streptomycetaceae</taxon>
        <taxon>Streptomyces</taxon>
    </lineage>
</organism>
<sequence>MTLSLAVLVSAVVLCAVGGALVLTRSLTRILLGTVVLGNGANLLVLASTGSAAEPPLLYPRIIRNRVTDPLPQAVALTAIVIALATTAFLLALAYRTHQVTGSDEVRDDTEDRLVALRAEVLDERSALRARYREIRATRGHSPRARARYRAERKELRARLRADRAYQARARDASGDLWNDILGADPEDYADPGDLADPGDSGGTGPGDGGTDAGRPGAEGGPRPPTAEDTGTTRDPRPTEGPSAAEGPPATEDPGPANDPGQEGEEPR</sequence>
<evidence type="ECO:0000256" key="2">
    <source>
        <dbReference type="ARBA" id="ARBA00010388"/>
    </source>
</evidence>